<dbReference type="RefSeq" id="WP_117230637.1">
    <property type="nucleotide sequence ID" value="NZ_CP061725.1"/>
</dbReference>
<dbReference type="OrthoDB" id="4280462at2"/>
<dbReference type="EMBL" id="QVFU01000046">
    <property type="protein sequence ID" value="RFS43736.1"/>
    <property type="molecule type" value="Genomic_DNA"/>
</dbReference>
<accession>A0A372FT31</accession>
<dbReference type="Proteomes" id="UP000262621">
    <property type="component" value="Unassembled WGS sequence"/>
</dbReference>
<proteinExistence type="predicted"/>
<dbReference type="AlphaFoldDB" id="A0A372FT31"/>
<protein>
    <submittedName>
        <fullName evidence="1">Uncharacterized protein</fullName>
    </submittedName>
</protein>
<comment type="caution">
    <text evidence="1">The sequence shown here is derived from an EMBL/GenBank/DDBJ whole genome shotgun (WGS) entry which is preliminary data.</text>
</comment>
<keyword evidence="2" id="KW-1185">Reference proteome</keyword>
<evidence type="ECO:0000313" key="1">
    <source>
        <dbReference type="EMBL" id="RFS43736.1"/>
    </source>
</evidence>
<gene>
    <name evidence="1" type="ORF">D0Q02_26030</name>
</gene>
<name>A0A372FT31_9ACTN</name>
<sequence>MTSGDMPRPLSDIERGVIARLLAVPFPGRDELRAQLPFATVEGQCRCGCATVNLVVAHTAAPAPVLSGAPVSADLSDGEFYAGVVLLVDGQGYLSCLETYSIGDEPVRQFPPVEQINARPQR</sequence>
<organism evidence="1 2">
    <name type="scientific">Micromonospora craniellae</name>
    <dbReference type="NCBI Taxonomy" id="2294034"/>
    <lineage>
        <taxon>Bacteria</taxon>
        <taxon>Bacillati</taxon>
        <taxon>Actinomycetota</taxon>
        <taxon>Actinomycetes</taxon>
        <taxon>Micromonosporales</taxon>
        <taxon>Micromonosporaceae</taxon>
        <taxon>Micromonospora</taxon>
    </lineage>
</organism>
<reference evidence="1 2" key="1">
    <citation type="submission" date="2018-08" db="EMBL/GenBank/DDBJ databases">
        <title>Verrucosispora craniellae sp. nov., isolated from a marine sponge in the South China Sea.</title>
        <authorList>
            <person name="Li L."/>
            <person name="Lin H.W."/>
        </authorList>
    </citation>
    <scope>NUCLEOTIDE SEQUENCE [LARGE SCALE GENOMIC DNA]</scope>
    <source>
        <strain evidence="1 2">LHW63014</strain>
    </source>
</reference>
<evidence type="ECO:0000313" key="2">
    <source>
        <dbReference type="Proteomes" id="UP000262621"/>
    </source>
</evidence>